<sequence length="112" mass="12923">MKGVCIRSTEYRVVESRVRRECGWKRPTQKGRKRLCWTTPVLCIILDLFYKLPSVASLFIYFCSSQRGASICFLSYNPTLPSLSPSLSTIVPWPSFVCYLDLYNTDSYNAVY</sequence>
<evidence type="ECO:0000313" key="2">
    <source>
        <dbReference type="Proteomes" id="UP000184300"/>
    </source>
</evidence>
<name>A0A1L9VFS0_ASPGL</name>
<accession>A0A1L9VFS0</accession>
<keyword evidence="2" id="KW-1185">Reference proteome</keyword>
<dbReference type="VEuPathDB" id="FungiDB:ASPGLDRAFT_494649"/>
<dbReference type="AlphaFoldDB" id="A0A1L9VFS0"/>
<gene>
    <name evidence="1" type="ORF">ASPGLDRAFT_494649</name>
</gene>
<dbReference type="EMBL" id="KV878901">
    <property type="protein sequence ID" value="OJJ82759.1"/>
    <property type="molecule type" value="Genomic_DNA"/>
</dbReference>
<reference evidence="2" key="1">
    <citation type="journal article" date="2017" name="Genome Biol.">
        <title>Comparative genomics reveals high biological diversity and specific adaptations in the industrially and medically important fungal genus Aspergillus.</title>
        <authorList>
            <person name="de Vries R.P."/>
            <person name="Riley R."/>
            <person name="Wiebenga A."/>
            <person name="Aguilar-Osorio G."/>
            <person name="Amillis S."/>
            <person name="Uchima C.A."/>
            <person name="Anderluh G."/>
            <person name="Asadollahi M."/>
            <person name="Askin M."/>
            <person name="Barry K."/>
            <person name="Battaglia E."/>
            <person name="Bayram O."/>
            <person name="Benocci T."/>
            <person name="Braus-Stromeyer S.A."/>
            <person name="Caldana C."/>
            <person name="Canovas D."/>
            <person name="Cerqueira G.C."/>
            <person name="Chen F."/>
            <person name="Chen W."/>
            <person name="Choi C."/>
            <person name="Clum A."/>
            <person name="Dos Santos R.A."/>
            <person name="Damasio A.R."/>
            <person name="Diallinas G."/>
            <person name="Emri T."/>
            <person name="Fekete E."/>
            <person name="Flipphi M."/>
            <person name="Freyberg S."/>
            <person name="Gallo A."/>
            <person name="Gournas C."/>
            <person name="Habgood R."/>
            <person name="Hainaut M."/>
            <person name="Harispe M.L."/>
            <person name="Henrissat B."/>
            <person name="Hilden K.S."/>
            <person name="Hope R."/>
            <person name="Hossain A."/>
            <person name="Karabika E."/>
            <person name="Karaffa L."/>
            <person name="Karanyi Z."/>
            <person name="Krasevec N."/>
            <person name="Kuo A."/>
            <person name="Kusch H."/>
            <person name="LaButti K."/>
            <person name="Lagendijk E.L."/>
            <person name="Lapidus A."/>
            <person name="Levasseur A."/>
            <person name="Lindquist E."/>
            <person name="Lipzen A."/>
            <person name="Logrieco A.F."/>
            <person name="MacCabe A."/>
            <person name="Maekelae M.R."/>
            <person name="Malavazi I."/>
            <person name="Melin P."/>
            <person name="Meyer V."/>
            <person name="Mielnichuk N."/>
            <person name="Miskei M."/>
            <person name="Molnar A.P."/>
            <person name="Mule G."/>
            <person name="Ngan C.Y."/>
            <person name="Orejas M."/>
            <person name="Orosz E."/>
            <person name="Ouedraogo J.P."/>
            <person name="Overkamp K.M."/>
            <person name="Park H.-S."/>
            <person name="Perrone G."/>
            <person name="Piumi F."/>
            <person name="Punt P.J."/>
            <person name="Ram A.F."/>
            <person name="Ramon A."/>
            <person name="Rauscher S."/>
            <person name="Record E."/>
            <person name="Riano-Pachon D.M."/>
            <person name="Robert V."/>
            <person name="Roehrig J."/>
            <person name="Ruller R."/>
            <person name="Salamov A."/>
            <person name="Salih N.S."/>
            <person name="Samson R.A."/>
            <person name="Sandor E."/>
            <person name="Sanguinetti M."/>
            <person name="Schuetze T."/>
            <person name="Sepcic K."/>
            <person name="Shelest E."/>
            <person name="Sherlock G."/>
            <person name="Sophianopoulou V."/>
            <person name="Squina F.M."/>
            <person name="Sun H."/>
            <person name="Susca A."/>
            <person name="Todd R.B."/>
            <person name="Tsang A."/>
            <person name="Unkles S.E."/>
            <person name="van de Wiele N."/>
            <person name="van Rossen-Uffink D."/>
            <person name="Oliveira J.V."/>
            <person name="Vesth T.C."/>
            <person name="Visser J."/>
            <person name="Yu J.-H."/>
            <person name="Zhou M."/>
            <person name="Andersen M.R."/>
            <person name="Archer D.B."/>
            <person name="Baker S.E."/>
            <person name="Benoit I."/>
            <person name="Brakhage A.A."/>
            <person name="Braus G.H."/>
            <person name="Fischer R."/>
            <person name="Frisvad J.C."/>
            <person name="Goldman G.H."/>
            <person name="Houbraken J."/>
            <person name="Oakley B."/>
            <person name="Pocsi I."/>
            <person name="Scazzocchio C."/>
            <person name="Seiboth B."/>
            <person name="vanKuyk P.A."/>
            <person name="Wortman J."/>
            <person name="Dyer P.S."/>
            <person name="Grigoriev I.V."/>
        </authorList>
    </citation>
    <scope>NUCLEOTIDE SEQUENCE [LARGE SCALE GENOMIC DNA]</scope>
    <source>
        <strain evidence="2">CBS 516.65</strain>
    </source>
</reference>
<dbReference type="Proteomes" id="UP000184300">
    <property type="component" value="Unassembled WGS sequence"/>
</dbReference>
<proteinExistence type="predicted"/>
<dbReference type="GeneID" id="34463373"/>
<protein>
    <submittedName>
        <fullName evidence="1">Uncharacterized protein</fullName>
    </submittedName>
</protein>
<evidence type="ECO:0000313" key="1">
    <source>
        <dbReference type="EMBL" id="OJJ82759.1"/>
    </source>
</evidence>
<dbReference type="RefSeq" id="XP_022399457.1">
    <property type="nucleotide sequence ID" value="XM_022547112.1"/>
</dbReference>
<organism evidence="1 2">
    <name type="scientific">Aspergillus glaucus CBS 516.65</name>
    <dbReference type="NCBI Taxonomy" id="1160497"/>
    <lineage>
        <taxon>Eukaryota</taxon>
        <taxon>Fungi</taxon>
        <taxon>Dikarya</taxon>
        <taxon>Ascomycota</taxon>
        <taxon>Pezizomycotina</taxon>
        <taxon>Eurotiomycetes</taxon>
        <taxon>Eurotiomycetidae</taxon>
        <taxon>Eurotiales</taxon>
        <taxon>Aspergillaceae</taxon>
        <taxon>Aspergillus</taxon>
        <taxon>Aspergillus subgen. Aspergillus</taxon>
    </lineage>
</organism>